<evidence type="ECO:0000313" key="1">
    <source>
        <dbReference type="EMBL" id="OTF71407.1"/>
    </source>
</evidence>
<name>A0A1Y3ATS9_EURMA</name>
<feature type="non-terminal residue" evidence="1">
    <location>
        <position position="205"/>
    </location>
</feature>
<dbReference type="OrthoDB" id="6502581at2759"/>
<gene>
    <name evidence="1" type="ORF">BLA29_011672</name>
</gene>
<sequence length="205" mass="23354">GSIGIGTSSPLTPNKLIADIPRLRPEDGALPDHVSLYDCIVYFMMCPNHDRIAITRLKRGRNSNRDRIIWLPFIVLPDHVTWEQAANDGLIMLFGYKDDEDSLSIAAHGGHSKLAPMQVTPMQFLRVQMSGDRYYIRYTHFVHMEKQGDYVCCQDIEQSDRSSVITWMSMNEIVQNENLWGPEMLNFTEKLAEQMTVSDDTTTAA</sequence>
<keyword evidence="2" id="KW-1185">Reference proteome</keyword>
<feature type="non-terminal residue" evidence="1">
    <location>
        <position position="1"/>
    </location>
</feature>
<dbReference type="Proteomes" id="UP000194236">
    <property type="component" value="Unassembled WGS sequence"/>
</dbReference>
<comment type="caution">
    <text evidence="1">The sequence shown here is derived from an EMBL/GenBank/DDBJ whole genome shotgun (WGS) entry which is preliminary data.</text>
</comment>
<organism evidence="1 2">
    <name type="scientific">Euroglyphus maynei</name>
    <name type="common">Mayne's house dust mite</name>
    <dbReference type="NCBI Taxonomy" id="6958"/>
    <lineage>
        <taxon>Eukaryota</taxon>
        <taxon>Metazoa</taxon>
        <taxon>Ecdysozoa</taxon>
        <taxon>Arthropoda</taxon>
        <taxon>Chelicerata</taxon>
        <taxon>Arachnida</taxon>
        <taxon>Acari</taxon>
        <taxon>Acariformes</taxon>
        <taxon>Sarcoptiformes</taxon>
        <taxon>Astigmata</taxon>
        <taxon>Psoroptidia</taxon>
        <taxon>Analgoidea</taxon>
        <taxon>Pyroglyphidae</taxon>
        <taxon>Pyroglyphinae</taxon>
        <taxon>Euroglyphus</taxon>
    </lineage>
</organism>
<accession>A0A1Y3ATS9</accession>
<protein>
    <submittedName>
        <fullName evidence="1">Uncharacterized protein</fullName>
    </submittedName>
</protein>
<evidence type="ECO:0000313" key="2">
    <source>
        <dbReference type="Proteomes" id="UP000194236"/>
    </source>
</evidence>
<proteinExistence type="predicted"/>
<dbReference type="EMBL" id="MUJZ01061284">
    <property type="protein sequence ID" value="OTF71407.1"/>
    <property type="molecule type" value="Genomic_DNA"/>
</dbReference>
<reference evidence="1 2" key="1">
    <citation type="submission" date="2017-03" db="EMBL/GenBank/DDBJ databases">
        <title>Genome Survey of Euroglyphus maynei.</title>
        <authorList>
            <person name="Arlian L.G."/>
            <person name="Morgan M.S."/>
            <person name="Rider S.D."/>
        </authorList>
    </citation>
    <scope>NUCLEOTIDE SEQUENCE [LARGE SCALE GENOMIC DNA]</scope>
    <source>
        <strain evidence="1">Arlian Lab</strain>
        <tissue evidence="1">Whole body</tissue>
    </source>
</reference>
<dbReference type="AlphaFoldDB" id="A0A1Y3ATS9"/>